<evidence type="ECO:0000313" key="4">
    <source>
        <dbReference type="Proteomes" id="UP001215280"/>
    </source>
</evidence>
<dbReference type="Proteomes" id="UP001215280">
    <property type="component" value="Unassembled WGS sequence"/>
</dbReference>
<name>A0AAD7JK82_9AGAR</name>
<feature type="region of interest" description="Disordered" evidence="1">
    <location>
        <begin position="1"/>
        <end position="51"/>
    </location>
</feature>
<comment type="caution">
    <text evidence="3">The sequence shown here is derived from an EMBL/GenBank/DDBJ whole genome shotgun (WGS) entry which is preliminary data.</text>
</comment>
<gene>
    <name evidence="3" type="ORF">DFH07DRAFT_915956</name>
</gene>
<evidence type="ECO:0000259" key="2">
    <source>
        <dbReference type="Pfam" id="PF06221"/>
    </source>
</evidence>
<keyword evidence="4" id="KW-1185">Reference proteome</keyword>
<organism evidence="3 4">
    <name type="scientific">Mycena maculata</name>
    <dbReference type="NCBI Taxonomy" id="230809"/>
    <lineage>
        <taxon>Eukaryota</taxon>
        <taxon>Fungi</taxon>
        <taxon>Dikarya</taxon>
        <taxon>Basidiomycota</taxon>
        <taxon>Agaricomycotina</taxon>
        <taxon>Agaricomycetes</taxon>
        <taxon>Agaricomycetidae</taxon>
        <taxon>Agaricales</taxon>
        <taxon>Marasmiineae</taxon>
        <taxon>Mycenaceae</taxon>
        <taxon>Mycena</taxon>
    </lineage>
</organism>
<feature type="compositionally biased region" description="Low complexity" evidence="1">
    <location>
        <begin position="197"/>
        <end position="217"/>
    </location>
</feature>
<dbReference type="InterPro" id="IPR009349">
    <property type="entry name" value="TRIP4/RQT4_C2HC5_Znf"/>
</dbReference>
<dbReference type="EMBL" id="JARJLG010000032">
    <property type="protein sequence ID" value="KAJ7766570.1"/>
    <property type="molecule type" value="Genomic_DNA"/>
</dbReference>
<dbReference type="AlphaFoldDB" id="A0AAD7JK82"/>
<feature type="domain" description="TRIP4/RQT4 C2HC5-type zinc finger" evidence="2">
    <location>
        <begin position="77"/>
        <end position="128"/>
    </location>
</feature>
<protein>
    <recommendedName>
        <fullName evidence="2">TRIP4/RQT4 C2HC5-type zinc finger domain-containing protein</fullName>
    </recommendedName>
</protein>
<accession>A0AAD7JK82</accession>
<feature type="compositionally biased region" description="Low complexity" evidence="1">
    <location>
        <begin position="165"/>
        <end position="178"/>
    </location>
</feature>
<evidence type="ECO:0000313" key="3">
    <source>
        <dbReference type="EMBL" id="KAJ7766570.1"/>
    </source>
</evidence>
<dbReference type="GO" id="GO:0072344">
    <property type="term" value="P:rescue of stalled ribosome"/>
    <property type="evidence" value="ECO:0007669"/>
    <property type="project" value="InterPro"/>
</dbReference>
<dbReference type="Pfam" id="PF06221">
    <property type="entry name" value="zf-C2HC5"/>
    <property type="match status" value="1"/>
</dbReference>
<proteinExistence type="predicted"/>
<feature type="region of interest" description="Disordered" evidence="1">
    <location>
        <begin position="156"/>
        <end position="289"/>
    </location>
</feature>
<dbReference type="GO" id="GO:0180022">
    <property type="term" value="C:RQC-trigger complex"/>
    <property type="evidence" value="ECO:0007669"/>
    <property type="project" value="InterPro"/>
</dbReference>
<reference evidence="3" key="1">
    <citation type="submission" date="2023-03" db="EMBL/GenBank/DDBJ databases">
        <title>Massive genome expansion in bonnet fungi (Mycena s.s.) driven by repeated elements and novel gene families across ecological guilds.</title>
        <authorList>
            <consortium name="Lawrence Berkeley National Laboratory"/>
            <person name="Harder C.B."/>
            <person name="Miyauchi S."/>
            <person name="Viragh M."/>
            <person name="Kuo A."/>
            <person name="Thoen E."/>
            <person name="Andreopoulos B."/>
            <person name="Lu D."/>
            <person name="Skrede I."/>
            <person name="Drula E."/>
            <person name="Henrissat B."/>
            <person name="Morin E."/>
            <person name="Kohler A."/>
            <person name="Barry K."/>
            <person name="LaButti K."/>
            <person name="Morin E."/>
            <person name="Salamov A."/>
            <person name="Lipzen A."/>
            <person name="Mereny Z."/>
            <person name="Hegedus B."/>
            <person name="Baldrian P."/>
            <person name="Stursova M."/>
            <person name="Weitz H."/>
            <person name="Taylor A."/>
            <person name="Grigoriev I.V."/>
            <person name="Nagy L.G."/>
            <person name="Martin F."/>
            <person name="Kauserud H."/>
        </authorList>
    </citation>
    <scope>NUCLEOTIDE SEQUENCE</scope>
    <source>
        <strain evidence="3">CBHHK188m</strain>
    </source>
</reference>
<dbReference type="GO" id="GO:0008270">
    <property type="term" value="F:zinc ion binding"/>
    <property type="evidence" value="ECO:0007669"/>
    <property type="project" value="InterPro"/>
</dbReference>
<feature type="compositionally biased region" description="Low complexity" evidence="1">
    <location>
        <begin position="226"/>
        <end position="240"/>
    </location>
</feature>
<dbReference type="GO" id="GO:0005634">
    <property type="term" value="C:nucleus"/>
    <property type="evidence" value="ECO:0007669"/>
    <property type="project" value="InterPro"/>
</dbReference>
<evidence type="ECO:0000256" key="1">
    <source>
        <dbReference type="SAM" id="MobiDB-lite"/>
    </source>
</evidence>
<sequence length="289" mass="30465">MPPHTPRTKTSSVPSDRIRPSPPPQTLATSAKNMKGKGKGAVKGSEPPKSKAVRQLESLKYELAVSYTSHKKDQKGGCFCQARDHPLSTYTALCRNCGLVLCAVNLPQYTCPHCASSLLSNVQRDALIARLDTQIADTLASEALLRERAAEEARRAAGAFPTLGPGPAAYPPSARAAPPALPQTRTVMSLNSKTKKVTVSSFTSTPSASPSRPSSRAESVDEETVRVAGPPAAVPFAAAATQDPLRPWRDLGGGGAVYVPAPNLDCDDDDGAKGAGKKRRQESREGEGK</sequence>